<evidence type="ECO:0000256" key="7">
    <source>
        <dbReference type="HAMAP-Rule" id="MF_00090"/>
    </source>
</evidence>
<organism evidence="8 9">
    <name type="scientific">Alkalispirochaeta sphaeroplastigenens</name>
    <dbReference type="NCBI Taxonomy" id="1187066"/>
    <lineage>
        <taxon>Bacteria</taxon>
        <taxon>Pseudomonadati</taxon>
        <taxon>Spirochaetota</taxon>
        <taxon>Spirochaetia</taxon>
        <taxon>Spirochaetales</taxon>
        <taxon>Spirochaetaceae</taxon>
        <taxon>Alkalispirochaeta</taxon>
    </lineage>
</organism>
<proteinExistence type="inferred from homology"/>
<keyword evidence="9" id="KW-1185">Reference proteome</keyword>
<dbReference type="Pfam" id="PF01135">
    <property type="entry name" value="PCMT"/>
    <property type="match status" value="1"/>
</dbReference>
<evidence type="ECO:0000256" key="3">
    <source>
        <dbReference type="ARBA" id="ARBA00022490"/>
    </source>
</evidence>
<dbReference type="FunFam" id="3.40.50.150:FF:000010">
    <property type="entry name" value="Protein-L-isoaspartate O-methyltransferase"/>
    <property type="match status" value="1"/>
</dbReference>
<dbReference type="Gene3D" id="3.40.50.150">
    <property type="entry name" value="Vaccinia Virus protein VP39"/>
    <property type="match status" value="1"/>
</dbReference>
<evidence type="ECO:0000256" key="6">
    <source>
        <dbReference type="ARBA" id="ARBA00022691"/>
    </source>
</evidence>
<evidence type="ECO:0000256" key="4">
    <source>
        <dbReference type="ARBA" id="ARBA00022603"/>
    </source>
</evidence>
<comment type="catalytic activity">
    <reaction evidence="7">
        <text>[protein]-L-isoaspartate + S-adenosyl-L-methionine = [protein]-L-isoaspartate alpha-methyl ester + S-adenosyl-L-homocysteine</text>
        <dbReference type="Rhea" id="RHEA:12705"/>
        <dbReference type="Rhea" id="RHEA-COMP:12143"/>
        <dbReference type="Rhea" id="RHEA-COMP:12144"/>
        <dbReference type="ChEBI" id="CHEBI:57856"/>
        <dbReference type="ChEBI" id="CHEBI:59789"/>
        <dbReference type="ChEBI" id="CHEBI:90596"/>
        <dbReference type="ChEBI" id="CHEBI:90598"/>
        <dbReference type="EC" id="2.1.1.77"/>
    </reaction>
</comment>
<evidence type="ECO:0000313" key="8">
    <source>
        <dbReference type="EMBL" id="POR05605.1"/>
    </source>
</evidence>
<dbReference type="OrthoDB" id="9772751at2"/>
<dbReference type="HAMAP" id="MF_00090">
    <property type="entry name" value="PIMT"/>
    <property type="match status" value="1"/>
</dbReference>
<accession>A0A2S4K1G7</accession>
<comment type="caution">
    <text evidence="8">The sequence shown here is derived from an EMBL/GenBank/DDBJ whole genome shotgun (WGS) entry which is preliminary data.</text>
</comment>
<keyword evidence="6 7" id="KW-0949">S-adenosyl-L-methionine</keyword>
<feature type="active site" evidence="7">
    <location>
        <position position="100"/>
    </location>
</feature>
<dbReference type="InterPro" id="IPR000682">
    <property type="entry name" value="PCMT"/>
</dbReference>
<dbReference type="GO" id="GO:0005737">
    <property type="term" value="C:cytoplasm"/>
    <property type="evidence" value="ECO:0007669"/>
    <property type="project" value="UniProtKB-SubCell"/>
</dbReference>
<comment type="similarity">
    <text evidence="2 7">Belongs to the methyltransferase superfamily. L-isoaspartyl/D-aspartyl protein methyltransferase family.</text>
</comment>
<sequence>MNSADPQAPGGPGRAWRHMFLALTALLALPGFLPEAEATEPHRPRREEMVTTQLIARGISHEPTLEAFRRVPRHYFVRQEHLQRAYDDRPLPIGHGQTISQPYIVALMTELIEPRRGHRILEIGTGSGYQAAILAEITDQVYTIEIVEALAEWGQSNLRKAGYHRVQAASGDGYYGWEEKAPFDAIVVTAAAASIPPPLLAQLAPGGRMIIPVGSPFRTQVLTLVHRRDDTFQTEQILPVRFVPFVRPE</sequence>
<keyword evidence="3 7" id="KW-0963">Cytoplasm</keyword>
<dbReference type="NCBIfam" id="TIGR00080">
    <property type="entry name" value="pimt"/>
    <property type="match status" value="1"/>
</dbReference>
<dbReference type="CDD" id="cd02440">
    <property type="entry name" value="AdoMet_MTases"/>
    <property type="match status" value="1"/>
</dbReference>
<name>A0A2S4K1G7_9SPIO</name>
<dbReference type="GO" id="GO:0004719">
    <property type="term" value="F:protein-L-isoaspartate (D-aspartate) O-methyltransferase activity"/>
    <property type="evidence" value="ECO:0007669"/>
    <property type="project" value="UniProtKB-UniRule"/>
</dbReference>
<evidence type="ECO:0000256" key="5">
    <source>
        <dbReference type="ARBA" id="ARBA00022679"/>
    </source>
</evidence>
<keyword evidence="5 7" id="KW-0808">Transferase</keyword>
<dbReference type="NCBIfam" id="NF001453">
    <property type="entry name" value="PRK00312.1"/>
    <property type="match status" value="1"/>
</dbReference>
<dbReference type="PROSITE" id="PS01279">
    <property type="entry name" value="PCMT"/>
    <property type="match status" value="1"/>
</dbReference>
<comment type="function">
    <text evidence="7">Catalyzes the methyl esterification of L-isoaspartyl residues in peptides and proteins that result from spontaneous decomposition of normal L-aspartyl and L-asparaginyl residues. It plays a role in the repair and/or degradation of damaged proteins.</text>
</comment>
<dbReference type="Proteomes" id="UP000237350">
    <property type="component" value="Unassembled WGS sequence"/>
</dbReference>
<comment type="subcellular location">
    <subcellularLocation>
        <location evidence="1 7">Cytoplasm</location>
    </subcellularLocation>
</comment>
<dbReference type="PANTHER" id="PTHR11579:SF0">
    <property type="entry name" value="PROTEIN-L-ISOASPARTATE(D-ASPARTATE) O-METHYLTRANSFERASE"/>
    <property type="match status" value="1"/>
</dbReference>
<evidence type="ECO:0000256" key="1">
    <source>
        <dbReference type="ARBA" id="ARBA00004496"/>
    </source>
</evidence>
<dbReference type="AlphaFoldDB" id="A0A2S4K1G7"/>
<dbReference type="EC" id="2.1.1.77" evidence="7"/>
<evidence type="ECO:0000256" key="2">
    <source>
        <dbReference type="ARBA" id="ARBA00005369"/>
    </source>
</evidence>
<protein>
    <recommendedName>
        <fullName evidence="7">Protein-L-isoaspartate O-methyltransferase</fullName>
        <ecNumber evidence="7">2.1.1.77</ecNumber>
    </recommendedName>
    <alternativeName>
        <fullName evidence="7">L-isoaspartyl protein carboxyl methyltransferase</fullName>
    </alternativeName>
    <alternativeName>
        <fullName evidence="7">Protein L-isoaspartyl methyltransferase</fullName>
    </alternativeName>
    <alternativeName>
        <fullName evidence="7">Protein-beta-aspartate methyltransferase</fullName>
        <shortName evidence="7">PIMT</shortName>
    </alternativeName>
</protein>
<dbReference type="SUPFAM" id="SSF53335">
    <property type="entry name" value="S-adenosyl-L-methionine-dependent methyltransferases"/>
    <property type="match status" value="1"/>
</dbReference>
<dbReference type="GO" id="GO:0032259">
    <property type="term" value="P:methylation"/>
    <property type="evidence" value="ECO:0007669"/>
    <property type="project" value="UniProtKB-KW"/>
</dbReference>
<reference evidence="9" key="1">
    <citation type="submission" date="2015-12" db="EMBL/GenBank/DDBJ databases">
        <authorList>
            <person name="Lodha T.D."/>
            <person name="Chintalapati S."/>
            <person name="Chintalapati V.R."/>
            <person name="Sravanthi T."/>
        </authorList>
    </citation>
    <scope>NUCLEOTIDE SEQUENCE [LARGE SCALE GENOMIC DNA]</scope>
    <source>
        <strain evidence="9">JC133</strain>
    </source>
</reference>
<keyword evidence="4 7" id="KW-0489">Methyltransferase</keyword>
<gene>
    <name evidence="7" type="primary">pcm</name>
    <name evidence="8" type="ORF">AU468_00050</name>
</gene>
<dbReference type="EMBL" id="LPWH01000001">
    <property type="protein sequence ID" value="POR05605.1"/>
    <property type="molecule type" value="Genomic_DNA"/>
</dbReference>
<evidence type="ECO:0000313" key="9">
    <source>
        <dbReference type="Proteomes" id="UP000237350"/>
    </source>
</evidence>
<dbReference type="InterPro" id="IPR029063">
    <property type="entry name" value="SAM-dependent_MTases_sf"/>
</dbReference>
<dbReference type="GO" id="GO:0030091">
    <property type="term" value="P:protein repair"/>
    <property type="evidence" value="ECO:0007669"/>
    <property type="project" value="UniProtKB-UniRule"/>
</dbReference>
<dbReference type="PANTHER" id="PTHR11579">
    <property type="entry name" value="PROTEIN-L-ISOASPARTATE O-METHYLTRANSFERASE"/>
    <property type="match status" value="1"/>
</dbReference>